<evidence type="ECO:0000256" key="3">
    <source>
        <dbReference type="SAM" id="MobiDB-lite"/>
    </source>
</evidence>
<dbReference type="PANTHER" id="PTHR10352">
    <property type="entry name" value="EUKARYOTIC TRANSLATION INITIATION FACTOR 3 SUBUNIT G"/>
    <property type="match status" value="1"/>
</dbReference>
<gene>
    <name evidence="5" type="ORF">CLF_109272</name>
</gene>
<keyword evidence="6" id="KW-1185">Reference proteome</keyword>
<dbReference type="SUPFAM" id="SSF54928">
    <property type="entry name" value="RNA-binding domain, RBD"/>
    <property type="match status" value="1"/>
</dbReference>
<evidence type="ECO:0000256" key="1">
    <source>
        <dbReference type="ARBA" id="ARBA00022884"/>
    </source>
</evidence>
<dbReference type="InterPro" id="IPR035979">
    <property type="entry name" value="RBD_domain_sf"/>
</dbReference>
<feature type="compositionally biased region" description="Polar residues" evidence="3">
    <location>
        <begin position="31"/>
        <end position="45"/>
    </location>
</feature>
<evidence type="ECO:0000313" key="5">
    <source>
        <dbReference type="EMBL" id="GAA52985.1"/>
    </source>
</evidence>
<proteinExistence type="predicted"/>
<accession>G7YJ52</accession>
<dbReference type="GO" id="GO:0003723">
    <property type="term" value="F:RNA binding"/>
    <property type="evidence" value="ECO:0007669"/>
    <property type="project" value="UniProtKB-UniRule"/>
</dbReference>
<sequence length="217" mass="23909">MTLLSLGKIEVNLPKVHANQLTSTHEKVSGDLSSCDSGENVSPSRPFNVDKNPPPKLNEETAEVDENGIADLSPSMKGKESEQINGINVKTDVSKGSTEPTDANIIAEHLNGADEEEVTIDKFESELEGNVYDSEDSSKSDNDVSQENRTNLIVNYLPQNMTQEEIRSLFATIGEVDSCKLIRDKNTSKHSDFALCEKDDLDIIFGNELEDKDDILH</sequence>
<protein>
    <submittedName>
        <fullName evidence="5">ELAV like protein 2/3/4</fullName>
    </submittedName>
</protein>
<dbReference type="PROSITE" id="PS50102">
    <property type="entry name" value="RRM"/>
    <property type="match status" value="1"/>
</dbReference>
<feature type="domain" description="RRM" evidence="4">
    <location>
        <begin position="150"/>
        <end position="197"/>
    </location>
</feature>
<dbReference type="Gene3D" id="3.30.70.330">
    <property type="match status" value="1"/>
</dbReference>
<reference key="2">
    <citation type="submission" date="2011-10" db="EMBL/GenBank/DDBJ databases">
        <title>The genome and transcriptome sequence of Clonorchis sinensis provide insights into the carcinogenic liver fluke.</title>
        <authorList>
            <person name="Wang X."/>
            <person name="Huang Y."/>
            <person name="Chen W."/>
            <person name="Liu H."/>
            <person name="Guo L."/>
            <person name="Chen Y."/>
            <person name="Luo F."/>
            <person name="Zhou W."/>
            <person name="Sun J."/>
            <person name="Mao Q."/>
            <person name="Liang P."/>
            <person name="Zhou C."/>
            <person name="Tian Y."/>
            <person name="Men J."/>
            <person name="Lv X."/>
            <person name="Huang L."/>
            <person name="Zhou J."/>
            <person name="Hu Y."/>
            <person name="Li R."/>
            <person name="Zhang F."/>
            <person name="Lei H."/>
            <person name="Li X."/>
            <person name="Hu X."/>
            <person name="Liang C."/>
            <person name="Xu J."/>
            <person name="Wu Z."/>
            <person name="Yu X."/>
        </authorList>
    </citation>
    <scope>NUCLEOTIDE SEQUENCE</scope>
    <source>
        <strain>Henan</strain>
    </source>
</reference>
<organism evidence="5 6">
    <name type="scientific">Clonorchis sinensis</name>
    <name type="common">Chinese liver fluke</name>
    <dbReference type="NCBI Taxonomy" id="79923"/>
    <lineage>
        <taxon>Eukaryota</taxon>
        <taxon>Metazoa</taxon>
        <taxon>Spiralia</taxon>
        <taxon>Lophotrochozoa</taxon>
        <taxon>Platyhelminthes</taxon>
        <taxon>Trematoda</taxon>
        <taxon>Digenea</taxon>
        <taxon>Opisthorchiida</taxon>
        <taxon>Opisthorchiata</taxon>
        <taxon>Opisthorchiidae</taxon>
        <taxon>Clonorchis</taxon>
    </lineage>
</organism>
<evidence type="ECO:0000259" key="4">
    <source>
        <dbReference type="PROSITE" id="PS50102"/>
    </source>
</evidence>
<evidence type="ECO:0000256" key="2">
    <source>
        <dbReference type="PROSITE-ProRule" id="PRU00176"/>
    </source>
</evidence>
<dbReference type="EMBL" id="DF143394">
    <property type="protein sequence ID" value="GAA52985.1"/>
    <property type="molecule type" value="Genomic_DNA"/>
</dbReference>
<dbReference type="AlphaFoldDB" id="G7YJ52"/>
<name>G7YJ52_CLOSI</name>
<dbReference type="Proteomes" id="UP000008909">
    <property type="component" value="Unassembled WGS sequence"/>
</dbReference>
<evidence type="ECO:0000313" key="6">
    <source>
        <dbReference type="Proteomes" id="UP000008909"/>
    </source>
</evidence>
<reference evidence="5" key="1">
    <citation type="journal article" date="2011" name="Genome Biol.">
        <title>The draft genome of the carcinogenic human liver fluke Clonorchis sinensis.</title>
        <authorList>
            <person name="Wang X."/>
            <person name="Chen W."/>
            <person name="Huang Y."/>
            <person name="Sun J."/>
            <person name="Men J."/>
            <person name="Liu H."/>
            <person name="Luo F."/>
            <person name="Guo L."/>
            <person name="Lv X."/>
            <person name="Deng C."/>
            <person name="Zhou C."/>
            <person name="Fan Y."/>
            <person name="Li X."/>
            <person name="Huang L."/>
            <person name="Hu Y."/>
            <person name="Liang C."/>
            <person name="Hu X."/>
            <person name="Xu J."/>
            <person name="Yu X."/>
        </authorList>
    </citation>
    <scope>NUCLEOTIDE SEQUENCE [LARGE SCALE GENOMIC DNA]</scope>
    <source>
        <strain evidence="5">Henan</strain>
    </source>
</reference>
<feature type="region of interest" description="Disordered" evidence="3">
    <location>
        <begin position="22"/>
        <end position="60"/>
    </location>
</feature>
<dbReference type="InterPro" id="IPR000504">
    <property type="entry name" value="RRM_dom"/>
</dbReference>
<dbReference type="InterPro" id="IPR012677">
    <property type="entry name" value="Nucleotide-bd_a/b_plait_sf"/>
</dbReference>
<dbReference type="Pfam" id="PF00076">
    <property type="entry name" value="RRM_1"/>
    <property type="match status" value="1"/>
</dbReference>
<keyword evidence="1 2" id="KW-0694">RNA-binding</keyword>